<gene>
    <name evidence="2" type="ORF">Mucpa_0574</name>
</gene>
<dbReference type="STRING" id="714943.Mucpa_0574"/>
<dbReference type="OrthoDB" id="825790at2"/>
<sequence>MLSSISWQHYLAAVIILTVAYYGYVILRYYQQEISGLFNRKQKTGVFAAAQSVPAEVMGAAKLENGVSVSNSEELYCAELSPDESEQIALTEETPDSGFELVLSPAEELEAEAGNLIAAFREIDNKPEFINLLRILIDSYQRFKEDIDLQSVLIRIVKISNEKLMFPLSLADLQGTWA</sequence>
<evidence type="ECO:0000313" key="3">
    <source>
        <dbReference type="Proteomes" id="UP000002774"/>
    </source>
</evidence>
<keyword evidence="1" id="KW-0812">Transmembrane</keyword>
<dbReference type="EMBL" id="CM001403">
    <property type="protein sequence ID" value="EHQ24766.1"/>
    <property type="molecule type" value="Genomic_DNA"/>
</dbReference>
<dbReference type="Proteomes" id="UP000002774">
    <property type="component" value="Chromosome"/>
</dbReference>
<keyword evidence="3" id="KW-1185">Reference proteome</keyword>
<evidence type="ECO:0000313" key="2">
    <source>
        <dbReference type="EMBL" id="EHQ24766.1"/>
    </source>
</evidence>
<dbReference type="HOGENOM" id="CLU_1508985_0_0_10"/>
<dbReference type="AlphaFoldDB" id="H1Y430"/>
<evidence type="ECO:0000256" key="1">
    <source>
        <dbReference type="SAM" id="Phobius"/>
    </source>
</evidence>
<reference evidence="2" key="1">
    <citation type="submission" date="2011-09" db="EMBL/GenBank/DDBJ databases">
        <title>The permanent draft genome of Mucilaginibacter paludis DSM 18603.</title>
        <authorList>
            <consortium name="US DOE Joint Genome Institute (JGI-PGF)"/>
            <person name="Lucas S."/>
            <person name="Han J."/>
            <person name="Lapidus A."/>
            <person name="Bruce D."/>
            <person name="Goodwin L."/>
            <person name="Pitluck S."/>
            <person name="Peters L."/>
            <person name="Kyrpides N."/>
            <person name="Mavromatis K."/>
            <person name="Ivanova N."/>
            <person name="Mikhailova N."/>
            <person name="Held B."/>
            <person name="Detter J.C."/>
            <person name="Tapia R."/>
            <person name="Han C."/>
            <person name="Land M."/>
            <person name="Hauser L."/>
            <person name="Markowitz V."/>
            <person name="Cheng J.-F."/>
            <person name="Hugenholtz P."/>
            <person name="Woyke T."/>
            <person name="Wu D."/>
            <person name="Tindall B."/>
            <person name="Brambilla E."/>
            <person name="Klenk H.-P."/>
            <person name="Eisen J.A."/>
        </authorList>
    </citation>
    <scope>NUCLEOTIDE SEQUENCE [LARGE SCALE GENOMIC DNA]</scope>
    <source>
        <strain evidence="2">DSM 18603</strain>
    </source>
</reference>
<name>H1Y430_9SPHI</name>
<keyword evidence="1" id="KW-0472">Membrane</keyword>
<dbReference type="RefSeq" id="WP_008504335.1">
    <property type="nucleotide sequence ID" value="NZ_CM001403.1"/>
</dbReference>
<proteinExistence type="predicted"/>
<keyword evidence="1" id="KW-1133">Transmembrane helix</keyword>
<protein>
    <submittedName>
        <fullName evidence="2">Uncharacterized protein</fullName>
    </submittedName>
</protein>
<accession>H1Y430</accession>
<feature type="transmembrane region" description="Helical" evidence="1">
    <location>
        <begin position="6"/>
        <end position="27"/>
    </location>
</feature>
<organism evidence="2 3">
    <name type="scientific">Mucilaginibacter paludis DSM 18603</name>
    <dbReference type="NCBI Taxonomy" id="714943"/>
    <lineage>
        <taxon>Bacteria</taxon>
        <taxon>Pseudomonadati</taxon>
        <taxon>Bacteroidota</taxon>
        <taxon>Sphingobacteriia</taxon>
        <taxon>Sphingobacteriales</taxon>
        <taxon>Sphingobacteriaceae</taxon>
        <taxon>Mucilaginibacter</taxon>
    </lineage>
</organism>